<gene>
    <name evidence="1" type="ORF">FNA67_02370</name>
</gene>
<dbReference type="Proteomes" id="UP000321062">
    <property type="component" value="Chromosome"/>
</dbReference>
<reference evidence="1 2" key="1">
    <citation type="journal article" date="2015" name="Int. J. Syst. Evol. Microbiol.">
        <title>Youhaiella tibetensis gen. nov., sp. nov., isolated from subsurface sediment.</title>
        <authorList>
            <person name="Wang Y.X."/>
            <person name="Huang F.Q."/>
            <person name="Nogi Y."/>
            <person name="Pang S.J."/>
            <person name="Wang P.K."/>
            <person name="Lv J."/>
        </authorList>
    </citation>
    <scope>NUCLEOTIDE SEQUENCE [LARGE SCALE GENOMIC DNA]</scope>
    <source>
        <strain evidence="2">fig4</strain>
    </source>
</reference>
<keyword evidence="2" id="KW-1185">Reference proteome</keyword>
<evidence type="ECO:0000313" key="2">
    <source>
        <dbReference type="Proteomes" id="UP000321062"/>
    </source>
</evidence>
<dbReference type="AlphaFoldDB" id="A0A5B9DK63"/>
<accession>A0A5B9DK63</accession>
<dbReference type="RefSeq" id="WP_147654920.1">
    <property type="nucleotide sequence ID" value="NZ_BMFM01000001.1"/>
</dbReference>
<organism evidence="1 2">
    <name type="scientific">Paradevosia tibetensis</name>
    <dbReference type="NCBI Taxonomy" id="1447062"/>
    <lineage>
        <taxon>Bacteria</taxon>
        <taxon>Pseudomonadati</taxon>
        <taxon>Pseudomonadota</taxon>
        <taxon>Alphaproteobacteria</taxon>
        <taxon>Hyphomicrobiales</taxon>
        <taxon>Devosiaceae</taxon>
        <taxon>Paradevosia</taxon>
    </lineage>
</organism>
<name>A0A5B9DK63_9HYPH</name>
<dbReference type="EMBL" id="CP041690">
    <property type="protein sequence ID" value="QEE19089.1"/>
    <property type="molecule type" value="Genomic_DNA"/>
</dbReference>
<proteinExistence type="predicted"/>
<dbReference type="OrthoDB" id="8482095at2"/>
<evidence type="ECO:0000313" key="1">
    <source>
        <dbReference type="EMBL" id="QEE19089.1"/>
    </source>
</evidence>
<sequence length="217" mass="23947">MPEVSARDTYAQWAMTGFALVATIISVVGVVLLRRTFEETKRTADAAIKSEQTARDIGQAQTRAYLSCVGGSYTVVNQLCVINLNIRNYGASPSPSAVVFGSLIVPNLHSTSPMDGFLRTEAKTAELFSIPAGGESEATLPLQISFPTKVRQELFDGEWYVSADCVLQWVDVFKDTQTINFFLIETSRSFERGENLPARRVGSMKATNVRPNQQRQE</sequence>
<dbReference type="KEGG" id="yti:FNA67_02370"/>
<protein>
    <submittedName>
        <fullName evidence="1">Uncharacterized protein</fullName>
    </submittedName>
</protein>